<organism evidence="2 3">
    <name type="scientific">Paraphaeosphaeria sporulosa</name>
    <dbReference type="NCBI Taxonomy" id="1460663"/>
    <lineage>
        <taxon>Eukaryota</taxon>
        <taxon>Fungi</taxon>
        <taxon>Dikarya</taxon>
        <taxon>Ascomycota</taxon>
        <taxon>Pezizomycotina</taxon>
        <taxon>Dothideomycetes</taxon>
        <taxon>Pleosporomycetidae</taxon>
        <taxon>Pleosporales</taxon>
        <taxon>Massarineae</taxon>
        <taxon>Didymosphaeriaceae</taxon>
        <taxon>Paraphaeosphaeria</taxon>
    </lineage>
</organism>
<accession>A0A177BXN2</accession>
<evidence type="ECO:0000313" key="2">
    <source>
        <dbReference type="EMBL" id="OAF99461.1"/>
    </source>
</evidence>
<name>A0A177BXN2_9PLEO</name>
<keyword evidence="1" id="KW-0732">Signal</keyword>
<dbReference type="EMBL" id="KV441562">
    <property type="protein sequence ID" value="OAF99461.1"/>
    <property type="molecule type" value="Genomic_DNA"/>
</dbReference>
<dbReference type="InParanoid" id="A0A177BXN2"/>
<protein>
    <submittedName>
        <fullName evidence="2">Uncharacterized protein</fullName>
    </submittedName>
</protein>
<feature type="chain" id="PRO_5008057430" evidence="1">
    <location>
        <begin position="20"/>
        <end position="139"/>
    </location>
</feature>
<keyword evidence="3" id="KW-1185">Reference proteome</keyword>
<evidence type="ECO:0000313" key="3">
    <source>
        <dbReference type="Proteomes" id="UP000077069"/>
    </source>
</evidence>
<proteinExistence type="predicted"/>
<reference evidence="2 3" key="1">
    <citation type="submission" date="2016-05" db="EMBL/GenBank/DDBJ databases">
        <title>Comparative analysis of secretome profiles of manganese(II)-oxidizing ascomycete fungi.</title>
        <authorList>
            <consortium name="DOE Joint Genome Institute"/>
            <person name="Zeiner C.A."/>
            <person name="Purvine S.O."/>
            <person name="Zink E.M."/>
            <person name="Wu S."/>
            <person name="Pasa-Tolic L."/>
            <person name="Chaput D.L."/>
            <person name="Haridas S."/>
            <person name="Grigoriev I.V."/>
            <person name="Santelli C.M."/>
            <person name="Hansel C.M."/>
        </authorList>
    </citation>
    <scope>NUCLEOTIDE SEQUENCE [LARGE SCALE GENOMIC DNA]</scope>
    <source>
        <strain evidence="2 3">AP3s5-JAC2a</strain>
    </source>
</reference>
<evidence type="ECO:0000256" key="1">
    <source>
        <dbReference type="SAM" id="SignalP"/>
    </source>
</evidence>
<dbReference type="Proteomes" id="UP000077069">
    <property type="component" value="Unassembled WGS sequence"/>
</dbReference>
<dbReference type="AlphaFoldDB" id="A0A177BXN2"/>
<dbReference type="GeneID" id="28765769"/>
<feature type="signal peptide" evidence="1">
    <location>
        <begin position="1"/>
        <end position="19"/>
    </location>
</feature>
<dbReference type="OrthoDB" id="5144514at2759"/>
<gene>
    <name evidence="2" type="ORF">CC84DRAFT_1210313</name>
</gene>
<dbReference type="RefSeq" id="XP_018029827.1">
    <property type="nucleotide sequence ID" value="XM_018182283.1"/>
</dbReference>
<sequence>MGVFSLIFLFLALYKYACADDGYHNRAMWFVGNTTVPPPTENEPDKSEKVGTTVINGCNYPVYIWEAWESESHQTFKRSLPARSKETYKIIDNYLLPGNKMCTDNCGVTYKLSKPDGLVGGVGGNQVQFEYSTRKGLFY</sequence>